<gene>
    <name evidence="2" type="ORF">HDF23_000500</name>
</gene>
<sequence>MEKETEIARLAGELENVVEQTIAAWQLQNRKVNGLWNKLSPEEILTPLAPGRNRAIYLLGHVIAFNDMMFPKLGFGERLHPELDHMFVGCSDGCANSYPAATSLKAYWYEVNEKLASNMHSLPPSQWLTQVATVEKPVFERNPLYNKLSIVIGQTVHLSYHIGQLNLLF</sequence>
<protein>
    <recommendedName>
        <fullName evidence="1">DinB-like domain-containing protein</fullName>
    </recommendedName>
</protein>
<dbReference type="InterPro" id="IPR034660">
    <property type="entry name" value="DinB/YfiT-like"/>
</dbReference>
<evidence type="ECO:0000259" key="1">
    <source>
        <dbReference type="Pfam" id="PF12867"/>
    </source>
</evidence>
<organism evidence="2 3">
    <name type="scientific">Mucilaginibacter lappiensis</name>
    <dbReference type="NCBI Taxonomy" id="354630"/>
    <lineage>
        <taxon>Bacteria</taxon>
        <taxon>Pseudomonadati</taxon>
        <taxon>Bacteroidota</taxon>
        <taxon>Sphingobacteriia</taxon>
        <taxon>Sphingobacteriales</taxon>
        <taxon>Sphingobacteriaceae</taxon>
        <taxon>Mucilaginibacter</taxon>
    </lineage>
</organism>
<comment type="caution">
    <text evidence="2">The sequence shown here is derived from an EMBL/GenBank/DDBJ whole genome shotgun (WGS) entry which is preliminary data.</text>
</comment>
<accession>A0ABR6PDD7</accession>
<dbReference type="Gene3D" id="1.20.120.450">
    <property type="entry name" value="dinb family like domain"/>
    <property type="match status" value="1"/>
</dbReference>
<keyword evidence="3" id="KW-1185">Reference proteome</keyword>
<evidence type="ECO:0000313" key="2">
    <source>
        <dbReference type="EMBL" id="MBB6107770.1"/>
    </source>
</evidence>
<reference evidence="2 3" key="1">
    <citation type="submission" date="2020-08" db="EMBL/GenBank/DDBJ databases">
        <title>Genomic Encyclopedia of Type Strains, Phase IV (KMG-V): Genome sequencing to study the core and pangenomes of soil and plant-associated prokaryotes.</title>
        <authorList>
            <person name="Whitman W."/>
        </authorList>
    </citation>
    <scope>NUCLEOTIDE SEQUENCE [LARGE SCALE GENOMIC DNA]</scope>
    <source>
        <strain evidence="2 3">ANJLi2</strain>
    </source>
</reference>
<dbReference type="Pfam" id="PF12867">
    <property type="entry name" value="DinB_2"/>
    <property type="match status" value="1"/>
</dbReference>
<name>A0ABR6PDD7_9SPHI</name>
<evidence type="ECO:0000313" key="3">
    <source>
        <dbReference type="Proteomes" id="UP000541583"/>
    </source>
</evidence>
<feature type="domain" description="DinB-like" evidence="1">
    <location>
        <begin position="29"/>
        <end position="164"/>
    </location>
</feature>
<dbReference type="Proteomes" id="UP000541583">
    <property type="component" value="Unassembled WGS sequence"/>
</dbReference>
<dbReference type="RefSeq" id="WP_076369707.1">
    <property type="nucleotide sequence ID" value="NZ_FTMG01000001.1"/>
</dbReference>
<dbReference type="InterPro" id="IPR024775">
    <property type="entry name" value="DinB-like"/>
</dbReference>
<proteinExistence type="predicted"/>
<dbReference type="EMBL" id="JACHCB010000001">
    <property type="protein sequence ID" value="MBB6107770.1"/>
    <property type="molecule type" value="Genomic_DNA"/>
</dbReference>
<dbReference type="SUPFAM" id="SSF109854">
    <property type="entry name" value="DinB/YfiT-like putative metalloenzymes"/>
    <property type="match status" value="1"/>
</dbReference>